<evidence type="ECO:0000256" key="3">
    <source>
        <dbReference type="ARBA" id="ARBA00005081"/>
    </source>
</evidence>
<dbReference type="GO" id="GO:0019262">
    <property type="term" value="P:N-acetylneuraminate catabolic process"/>
    <property type="evidence" value="ECO:0007669"/>
    <property type="project" value="UniProtKB-UniRule"/>
</dbReference>
<dbReference type="PANTHER" id="PTHR36204:SF1">
    <property type="entry name" value="N-ACETYLMANNOSAMINE-6-PHOSPHATE 2-EPIMERASE-RELATED"/>
    <property type="match status" value="1"/>
</dbReference>
<comment type="function">
    <text evidence="2 6">Converts N-acetylmannosamine-6-phosphate (ManNAc-6-P) to N-acetylglucosamine-6-phosphate (GlcNAc-6-P).</text>
</comment>
<sequence length="239" mass="25221">MNNKLFDSLRGKLVVSCQAEEGSPFNTPEGVSAFAQSAVRGGAAGIRTCGIEKTACIVKNVTVPVIGLTKAYFPDGTVCITGAFEDVEQLVKAGASIVAVDGTSRARAGGLGGADYIRAIKQRHNIIIMADIATPEEALACHEAGADCVSTTLCGYTPDTLAFARGNRPAFDMLDKCLQVLPRDYPVFAEGRFNTPTDAQKAVELGAWAVVVGSAITRPHLITQWFVDAINEKGKDDGK</sequence>
<name>A0A2U8E401_9BACT</name>
<dbReference type="RefSeq" id="WP_108825064.1">
    <property type="nucleotide sequence ID" value="NZ_CP023004.1"/>
</dbReference>
<comment type="catalytic activity">
    <reaction evidence="1 6">
        <text>an N-acyl-D-glucosamine 6-phosphate = an N-acyl-D-mannosamine 6-phosphate</text>
        <dbReference type="Rhea" id="RHEA:23932"/>
        <dbReference type="ChEBI" id="CHEBI:57599"/>
        <dbReference type="ChEBI" id="CHEBI:57666"/>
        <dbReference type="EC" id="5.1.3.9"/>
    </reaction>
</comment>
<dbReference type="EMBL" id="CP023004">
    <property type="protein sequence ID" value="AWI09252.1"/>
    <property type="molecule type" value="Genomic_DNA"/>
</dbReference>
<keyword evidence="4 6" id="KW-0413">Isomerase</keyword>
<comment type="similarity">
    <text evidence="6">Belongs to the NanE family.</text>
</comment>
<evidence type="ECO:0000256" key="5">
    <source>
        <dbReference type="ARBA" id="ARBA00023277"/>
    </source>
</evidence>
<dbReference type="GO" id="GO:0005975">
    <property type="term" value="P:carbohydrate metabolic process"/>
    <property type="evidence" value="ECO:0007669"/>
    <property type="project" value="UniProtKB-UniRule"/>
</dbReference>
<dbReference type="OrthoDB" id="9781704at2"/>
<evidence type="ECO:0000313" key="7">
    <source>
        <dbReference type="EMBL" id="AWI09252.1"/>
    </source>
</evidence>
<dbReference type="GO" id="GO:0005829">
    <property type="term" value="C:cytosol"/>
    <property type="evidence" value="ECO:0007669"/>
    <property type="project" value="TreeGrafter"/>
</dbReference>
<dbReference type="SUPFAM" id="SSF51366">
    <property type="entry name" value="Ribulose-phoshate binding barrel"/>
    <property type="match status" value="1"/>
</dbReference>
<evidence type="ECO:0000256" key="6">
    <source>
        <dbReference type="HAMAP-Rule" id="MF_01235"/>
    </source>
</evidence>
<organism evidence="7 8">
    <name type="scientific">Ereboglobus luteus</name>
    <dbReference type="NCBI Taxonomy" id="1796921"/>
    <lineage>
        <taxon>Bacteria</taxon>
        <taxon>Pseudomonadati</taxon>
        <taxon>Verrucomicrobiota</taxon>
        <taxon>Opitutia</taxon>
        <taxon>Opitutales</taxon>
        <taxon>Opitutaceae</taxon>
        <taxon>Ereboglobus</taxon>
    </lineage>
</organism>
<proteinExistence type="inferred from homology"/>
<dbReference type="KEGG" id="elut:CKA38_08365"/>
<dbReference type="InterPro" id="IPR007260">
    <property type="entry name" value="NanE"/>
</dbReference>
<evidence type="ECO:0000256" key="2">
    <source>
        <dbReference type="ARBA" id="ARBA00002147"/>
    </source>
</evidence>
<dbReference type="EC" id="5.1.3.9" evidence="6"/>
<accession>A0A2U8E401</accession>
<protein>
    <recommendedName>
        <fullName evidence="6">Putative N-acetylmannosamine-6-phosphate 2-epimerase</fullName>
        <ecNumber evidence="6">5.1.3.9</ecNumber>
    </recommendedName>
    <alternativeName>
        <fullName evidence="6">ManNAc-6-P epimerase</fullName>
    </alternativeName>
</protein>
<comment type="pathway">
    <text evidence="3 6">Amino-sugar metabolism; N-acetylneuraminate degradation; D-fructose 6-phosphate from N-acetylneuraminate: step 3/5.</text>
</comment>
<dbReference type="Proteomes" id="UP000244896">
    <property type="component" value="Chromosome"/>
</dbReference>
<dbReference type="CDD" id="cd04729">
    <property type="entry name" value="NanE"/>
    <property type="match status" value="1"/>
</dbReference>
<keyword evidence="8" id="KW-1185">Reference proteome</keyword>
<dbReference type="InterPro" id="IPR013785">
    <property type="entry name" value="Aldolase_TIM"/>
</dbReference>
<evidence type="ECO:0000313" key="8">
    <source>
        <dbReference type="Proteomes" id="UP000244896"/>
    </source>
</evidence>
<evidence type="ECO:0000256" key="1">
    <source>
        <dbReference type="ARBA" id="ARBA00000056"/>
    </source>
</evidence>
<reference evidence="7 8" key="1">
    <citation type="journal article" date="2018" name="Syst. Appl. Microbiol.">
        <title>Ereboglobus luteus gen. nov. sp. nov. from cockroach guts, and new insights into the oxygen relationship of the genera Opitutus and Didymococcus (Verrucomicrobia: Opitutaceae).</title>
        <authorList>
            <person name="Tegtmeier D."/>
            <person name="Belitz A."/>
            <person name="Radek R."/>
            <person name="Heimerl T."/>
            <person name="Brune A."/>
        </authorList>
    </citation>
    <scope>NUCLEOTIDE SEQUENCE [LARGE SCALE GENOMIC DNA]</scope>
    <source>
        <strain evidence="7 8">Ho45</strain>
    </source>
</reference>
<gene>
    <name evidence="6" type="primary">nanE</name>
    <name evidence="7" type="ORF">CKA38_08365</name>
</gene>
<dbReference type="AlphaFoldDB" id="A0A2U8E401"/>
<dbReference type="InterPro" id="IPR011060">
    <property type="entry name" value="RibuloseP-bd_barrel"/>
</dbReference>
<dbReference type="NCBIfam" id="NF002231">
    <property type="entry name" value="PRK01130.1"/>
    <property type="match status" value="1"/>
</dbReference>
<dbReference type="GO" id="GO:0047465">
    <property type="term" value="F:N-acylglucosamine-6-phosphate 2-epimerase activity"/>
    <property type="evidence" value="ECO:0007669"/>
    <property type="project" value="UniProtKB-EC"/>
</dbReference>
<dbReference type="UniPathway" id="UPA00629">
    <property type="reaction ID" value="UER00682"/>
</dbReference>
<dbReference type="HAMAP" id="MF_01235">
    <property type="entry name" value="ManNAc6P_epimer"/>
    <property type="match status" value="1"/>
</dbReference>
<dbReference type="Pfam" id="PF04131">
    <property type="entry name" value="NanE"/>
    <property type="match status" value="1"/>
</dbReference>
<dbReference type="GO" id="GO:0006053">
    <property type="term" value="P:N-acetylmannosamine catabolic process"/>
    <property type="evidence" value="ECO:0007669"/>
    <property type="project" value="TreeGrafter"/>
</dbReference>
<dbReference type="Gene3D" id="3.20.20.70">
    <property type="entry name" value="Aldolase class I"/>
    <property type="match status" value="1"/>
</dbReference>
<keyword evidence="5 6" id="KW-0119">Carbohydrate metabolism</keyword>
<dbReference type="PANTHER" id="PTHR36204">
    <property type="entry name" value="N-ACETYLMANNOSAMINE-6-PHOSPHATE 2-EPIMERASE-RELATED"/>
    <property type="match status" value="1"/>
</dbReference>
<evidence type="ECO:0000256" key="4">
    <source>
        <dbReference type="ARBA" id="ARBA00023235"/>
    </source>
</evidence>